<evidence type="ECO:0000259" key="5">
    <source>
        <dbReference type="PROSITE" id="PS50234"/>
    </source>
</evidence>
<keyword evidence="8" id="KW-1185">Reference proteome</keyword>
<evidence type="ECO:0000313" key="7">
    <source>
        <dbReference type="EMBL" id="CAF3652439.1"/>
    </source>
</evidence>
<evidence type="ECO:0000256" key="4">
    <source>
        <dbReference type="SAM" id="MobiDB-lite"/>
    </source>
</evidence>
<keyword evidence="3" id="KW-0647">Proteasome</keyword>
<proteinExistence type="inferred from homology"/>
<name>A0A813WQZ8_9BILA</name>
<dbReference type="Gene3D" id="6.10.300.40">
    <property type="match status" value="1"/>
</dbReference>
<dbReference type="Pfam" id="PF13519">
    <property type="entry name" value="VWA_2"/>
    <property type="match status" value="1"/>
</dbReference>
<accession>A0A813WQZ8</accession>
<dbReference type="SMART" id="SM00726">
    <property type="entry name" value="UIM"/>
    <property type="match status" value="2"/>
</dbReference>
<dbReference type="InterPro" id="IPR027040">
    <property type="entry name" value="PSMD4"/>
</dbReference>
<dbReference type="AlphaFoldDB" id="A0A813WQZ8"/>
<dbReference type="GO" id="GO:0031593">
    <property type="term" value="F:polyubiquitin modification-dependent protein binding"/>
    <property type="evidence" value="ECO:0007669"/>
    <property type="project" value="TreeGrafter"/>
</dbReference>
<dbReference type="PANTHER" id="PTHR10223:SF0">
    <property type="entry name" value="26S PROTEASOME NON-ATPASE REGULATORY SUBUNIT 4"/>
    <property type="match status" value="1"/>
</dbReference>
<dbReference type="GO" id="GO:0008540">
    <property type="term" value="C:proteasome regulatory particle, base subcomplex"/>
    <property type="evidence" value="ECO:0007669"/>
    <property type="project" value="TreeGrafter"/>
</dbReference>
<dbReference type="SMART" id="SM00327">
    <property type="entry name" value="VWA"/>
    <property type="match status" value="1"/>
</dbReference>
<feature type="region of interest" description="Disordered" evidence="4">
    <location>
        <begin position="378"/>
        <end position="401"/>
    </location>
</feature>
<comment type="caution">
    <text evidence="6">The sequence shown here is derived from an EMBL/GenBank/DDBJ whole genome shotgun (WGS) entry which is preliminary data.</text>
</comment>
<dbReference type="Gene3D" id="3.40.50.410">
    <property type="entry name" value="von Willebrand factor, type A domain"/>
    <property type="match status" value="1"/>
</dbReference>
<gene>
    <name evidence="6" type="ORF">GPM918_LOCUS6785</name>
    <name evidence="7" type="ORF">SRO942_LOCUS6785</name>
</gene>
<dbReference type="InterPro" id="IPR036465">
    <property type="entry name" value="vWFA_dom_sf"/>
</dbReference>
<evidence type="ECO:0000313" key="6">
    <source>
        <dbReference type="EMBL" id="CAF0864914.1"/>
    </source>
</evidence>
<feature type="domain" description="VWFA" evidence="5">
    <location>
        <begin position="5"/>
        <end position="186"/>
    </location>
</feature>
<comment type="similarity">
    <text evidence="1">Belongs to the proteasome subunit S5A family.</text>
</comment>
<dbReference type="InterPro" id="IPR003903">
    <property type="entry name" value="UIM_dom"/>
</dbReference>
<dbReference type="EMBL" id="CAJOBC010001064">
    <property type="protein sequence ID" value="CAF3652439.1"/>
    <property type="molecule type" value="Genomic_DNA"/>
</dbReference>
<dbReference type="GO" id="GO:0005829">
    <property type="term" value="C:cytosol"/>
    <property type="evidence" value="ECO:0007669"/>
    <property type="project" value="TreeGrafter"/>
</dbReference>
<evidence type="ECO:0000256" key="2">
    <source>
        <dbReference type="ARBA" id="ARBA00014934"/>
    </source>
</evidence>
<dbReference type="PROSITE" id="PS50330">
    <property type="entry name" value="UIM"/>
    <property type="match status" value="1"/>
</dbReference>
<dbReference type="OrthoDB" id="1731724at2759"/>
<sequence length="401" mass="43508">MPLESTIICIDNSDFMRDGDFIPTRMQAQQDAVSLIFHAKTRANPENNVGLLTLADGRVVTQLTSDVGKVFSKLHLLPMEGKIDFCKGIKVANLALKHRQGKNHRPRIVVFIGSPLEADAAEFIKLAKRLKKEKVSIDIVVFGDESSREKFDEFISTINGKDNTNSHLICVPAGVNLPDTIINTPIIQSEDGSGIPAGYSASAFAFGLNPEDDPELAMALRISMEEQRRVQEAEISRPNGTGSGTVLAGGTEGTGTDDPAMRQSLAFFLGDQNDMDVTRLTEDEQIALAIKMSMAPGAADTTNSADIEMKDKEESTISPPATASTAMETNQPEITRTKIEEEEDNFAASLNDPQFLRDVLKDLPGVDVDSDAVRAALEQVQTTSTKPKESDAKKKDEAGKK</sequence>
<reference evidence="6" key="1">
    <citation type="submission" date="2021-02" db="EMBL/GenBank/DDBJ databases">
        <authorList>
            <person name="Nowell W R."/>
        </authorList>
    </citation>
    <scope>NUCLEOTIDE SEQUENCE</scope>
</reference>
<dbReference type="Gene3D" id="1.10.287.3990">
    <property type="match status" value="1"/>
</dbReference>
<dbReference type="PANTHER" id="PTHR10223">
    <property type="entry name" value="26S PROTEASOME NON-ATPASE REGULATORY SUBUNIT 4"/>
    <property type="match status" value="1"/>
</dbReference>
<dbReference type="EMBL" id="CAJNOQ010001064">
    <property type="protein sequence ID" value="CAF0864914.1"/>
    <property type="molecule type" value="Genomic_DNA"/>
</dbReference>
<dbReference type="InterPro" id="IPR002035">
    <property type="entry name" value="VWF_A"/>
</dbReference>
<organism evidence="6 8">
    <name type="scientific">Didymodactylos carnosus</name>
    <dbReference type="NCBI Taxonomy" id="1234261"/>
    <lineage>
        <taxon>Eukaryota</taxon>
        <taxon>Metazoa</taxon>
        <taxon>Spiralia</taxon>
        <taxon>Gnathifera</taxon>
        <taxon>Rotifera</taxon>
        <taxon>Eurotatoria</taxon>
        <taxon>Bdelloidea</taxon>
        <taxon>Philodinida</taxon>
        <taxon>Philodinidae</taxon>
        <taxon>Didymodactylos</taxon>
    </lineage>
</organism>
<evidence type="ECO:0000256" key="3">
    <source>
        <dbReference type="ARBA" id="ARBA00022942"/>
    </source>
</evidence>
<feature type="compositionally biased region" description="Basic and acidic residues" evidence="4">
    <location>
        <begin position="386"/>
        <end position="401"/>
    </location>
</feature>
<protein>
    <recommendedName>
        <fullName evidence="2">26S proteasome non-ATPase regulatory subunit 4</fullName>
    </recommendedName>
</protein>
<dbReference type="GO" id="GO:0005634">
    <property type="term" value="C:nucleus"/>
    <property type="evidence" value="ECO:0007669"/>
    <property type="project" value="TreeGrafter"/>
</dbReference>
<dbReference type="PROSITE" id="PS50234">
    <property type="entry name" value="VWFA"/>
    <property type="match status" value="1"/>
</dbReference>
<evidence type="ECO:0000256" key="1">
    <source>
        <dbReference type="ARBA" id="ARBA00005574"/>
    </source>
</evidence>
<dbReference type="FunFam" id="3.40.50.410:FF:000005">
    <property type="entry name" value="26S proteasome non-ATPase regulatory subunit 4"/>
    <property type="match status" value="1"/>
</dbReference>
<dbReference type="SUPFAM" id="SSF53300">
    <property type="entry name" value="vWA-like"/>
    <property type="match status" value="1"/>
</dbReference>
<evidence type="ECO:0000313" key="8">
    <source>
        <dbReference type="Proteomes" id="UP000663829"/>
    </source>
</evidence>
<dbReference type="Proteomes" id="UP000681722">
    <property type="component" value="Unassembled WGS sequence"/>
</dbReference>
<dbReference type="GO" id="GO:0043161">
    <property type="term" value="P:proteasome-mediated ubiquitin-dependent protein catabolic process"/>
    <property type="evidence" value="ECO:0007669"/>
    <property type="project" value="TreeGrafter"/>
</dbReference>
<dbReference type="Proteomes" id="UP000663829">
    <property type="component" value="Unassembled WGS sequence"/>
</dbReference>